<keyword evidence="1" id="KW-0732">Signal</keyword>
<name>A0A1A9X2X7_9MUSC</name>
<evidence type="ECO:0000313" key="3">
    <source>
        <dbReference type="Proteomes" id="UP000091820"/>
    </source>
</evidence>
<sequence length="166" mass="18730">MNFISSTLSLLVSTLLLRLTISNIDAQMMIKKRNAISLSPILSAFDSPGSATQWFHMADRLDGYGNYPFNNKDNYQGYNSTKTWICYLPDTRDANLAAGGINGGYGGYGGNGGLRQYYGYWQPDYQGQRNRGYGYYTNSNYYGLPRPQYGRSGQYVDAIRSYRGYD</sequence>
<dbReference type="VEuPathDB" id="VectorBase:GBRI042368"/>
<organism evidence="2 3">
    <name type="scientific">Glossina brevipalpis</name>
    <dbReference type="NCBI Taxonomy" id="37001"/>
    <lineage>
        <taxon>Eukaryota</taxon>
        <taxon>Metazoa</taxon>
        <taxon>Ecdysozoa</taxon>
        <taxon>Arthropoda</taxon>
        <taxon>Hexapoda</taxon>
        <taxon>Insecta</taxon>
        <taxon>Pterygota</taxon>
        <taxon>Neoptera</taxon>
        <taxon>Endopterygota</taxon>
        <taxon>Diptera</taxon>
        <taxon>Brachycera</taxon>
        <taxon>Muscomorpha</taxon>
        <taxon>Hippoboscoidea</taxon>
        <taxon>Glossinidae</taxon>
        <taxon>Glossina</taxon>
    </lineage>
</organism>
<evidence type="ECO:0000313" key="2">
    <source>
        <dbReference type="EnsemblMetazoa" id="GBRI042368-PA"/>
    </source>
</evidence>
<protein>
    <submittedName>
        <fullName evidence="2">Uncharacterized protein</fullName>
    </submittedName>
</protein>
<reference evidence="3" key="1">
    <citation type="submission" date="2014-03" db="EMBL/GenBank/DDBJ databases">
        <authorList>
            <person name="Aksoy S."/>
            <person name="Warren W."/>
            <person name="Wilson R.K."/>
        </authorList>
    </citation>
    <scope>NUCLEOTIDE SEQUENCE [LARGE SCALE GENOMIC DNA]</scope>
    <source>
        <strain evidence="3">IAEA</strain>
    </source>
</reference>
<feature type="signal peptide" evidence="1">
    <location>
        <begin position="1"/>
        <end position="26"/>
    </location>
</feature>
<accession>A0A1A9X2X7</accession>
<evidence type="ECO:0000256" key="1">
    <source>
        <dbReference type="SAM" id="SignalP"/>
    </source>
</evidence>
<keyword evidence="3" id="KW-1185">Reference proteome</keyword>
<proteinExistence type="predicted"/>
<dbReference type="AlphaFoldDB" id="A0A1A9X2X7"/>
<feature type="chain" id="PRO_5008400935" evidence="1">
    <location>
        <begin position="27"/>
        <end position="166"/>
    </location>
</feature>
<reference evidence="2" key="2">
    <citation type="submission" date="2020-05" db="UniProtKB">
        <authorList>
            <consortium name="EnsemblMetazoa"/>
        </authorList>
    </citation>
    <scope>IDENTIFICATION</scope>
    <source>
        <strain evidence="2">IAEA</strain>
    </source>
</reference>
<dbReference type="Proteomes" id="UP000091820">
    <property type="component" value="Unassembled WGS sequence"/>
</dbReference>
<dbReference type="EnsemblMetazoa" id="GBRI042368-RA">
    <property type="protein sequence ID" value="GBRI042368-PA"/>
    <property type="gene ID" value="GBRI042368"/>
</dbReference>